<dbReference type="Proteomes" id="UP001500469">
    <property type="component" value="Unassembled WGS sequence"/>
</dbReference>
<reference evidence="1 2" key="1">
    <citation type="journal article" date="2019" name="Int. J. Syst. Evol. Microbiol.">
        <title>The Global Catalogue of Microorganisms (GCM) 10K type strain sequencing project: providing services to taxonomists for standard genome sequencing and annotation.</title>
        <authorList>
            <consortium name="The Broad Institute Genomics Platform"/>
            <consortium name="The Broad Institute Genome Sequencing Center for Infectious Disease"/>
            <person name="Wu L."/>
            <person name="Ma J."/>
        </authorList>
    </citation>
    <scope>NUCLEOTIDE SEQUENCE [LARGE SCALE GENOMIC DNA]</scope>
    <source>
        <strain evidence="1 2">JCM 16112</strain>
    </source>
</reference>
<gene>
    <name evidence="1" type="ORF">GCM10009119_14250</name>
</gene>
<comment type="caution">
    <text evidence="1">The sequence shown here is derived from an EMBL/GenBank/DDBJ whole genome shotgun (WGS) entry which is preliminary data.</text>
</comment>
<protein>
    <submittedName>
        <fullName evidence="1">Uncharacterized protein</fullName>
    </submittedName>
</protein>
<organism evidence="1 2">
    <name type="scientific">Algoriphagus jejuensis</name>
    <dbReference type="NCBI Taxonomy" id="419934"/>
    <lineage>
        <taxon>Bacteria</taxon>
        <taxon>Pseudomonadati</taxon>
        <taxon>Bacteroidota</taxon>
        <taxon>Cytophagia</taxon>
        <taxon>Cytophagales</taxon>
        <taxon>Cyclobacteriaceae</taxon>
        <taxon>Algoriphagus</taxon>
    </lineage>
</organism>
<evidence type="ECO:0000313" key="2">
    <source>
        <dbReference type="Proteomes" id="UP001500469"/>
    </source>
</evidence>
<name>A0ABN1MZ56_9BACT</name>
<dbReference type="EMBL" id="BAAAFI010000006">
    <property type="protein sequence ID" value="GAA0878457.1"/>
    <property type="molecule type" value="Genomic_DNA"/>
</dbReference>
<accession>A0ABN1MZ56</accession>
<proteinExistence type="predicted"/>
<evidence type="ECO:0000313" key="1">
    <source>
        <dbReference type="EMBL" id="GAA0878457.1"/>
    </source>
</evidence>
<keyword evidence="2" id="KW-1185">Reference proteome</keyword>
<sequence>MLIDLEPIDPANNSICRTEKYAKEESFKGKLAKKYRDKRNHDYETIIVSFDGVDYESRIFVIEDSGAFEKLIIGDSLFKEASSLQMVVKRADQILEIDLIYNCKD</sequence>